<evidence type="ECO:0000313" key="1">
    <source>
        <dbReference type="EMBL" id="AUG58980.1"/>
    </source>
</evidence>
<protein>
    <submittedName>
        <fullName evidence="1">Uncharacterized protein</fullName>
    </submittedName>
</protein>
<proteinExistence type="predicted"/>
<dbReference type="KEGG" id="hsc:HVS_15700"/>
<dbReference type="EMBL" id="CP025197">
    <property type="protein sequence ID" value="AUG58980.1"/>
    <property type="molecule type" value="Genomic_DNA"/>
</dbReference>
<reference evidence="1 2" key="1">
    <citation type="submission" date="2017-12" db="EMBL/GenBank/DDBJ databases">
        <title>Complete genome sequence of Herbivorax saccincola GGR1, a novel Cellulosome-producing hydrolytic bacterium in a thermophilic biogas plant, established by Illumina and Nanopore MinION sequencing.</title>
        <authorList>
            <person name="Pechtl A."/>
            <person name="Ruckert C."/>
            <person name="Koeck D.E."/>
            <person name="Maus I."/>
            <person name="Winkler A."/>
            <person name="Kalinowski J."/>
            <person name="Puhler A."/>
            <person name="Schwarz W.W."/>
            <person name="Zverlov V.V."/>
            <person name="Schluter A."/>
            <person name="Liebl W."/>
        </authorList>
    </citation>
    <scope>NUCLEOTIDE SEQUENCE [LARGE SCALE GENOMIC DNA]</scope>
    <source>
        <strain evidence="2">SR1</strain>
    </source>
</reference>
<sequence length="157" mass="17073">MLKNLDCKNDTVEVISEGGDDAIEAISKNIDPDLIKKLDDFGVKPSDYDNFRITGRESAEKVAKAVEMGNSLKEITHLDDALDAIRSLSFSGLDDIKIKSMLKNIDDSAMSVYDKVTAKATLFEKALVDGVVLPDVLVIKSSSFVDEFGNAKWAKGG</sequence>
<dbReference type="AlphaFoldDB" id="A0A2K9ETW6"/>
<keyword evidence="2" id="KW-1185">Reference proteome</keyword>
<gene>
    <name evidence="1" type="ORF">HVS_15700</name>
</gene>
<dbReference type="Proteomes" id="UP000233534">
    <property type="component" value="Chromosome"/>
</dbReference>
<organism evidence="1 2">
    <name type="scientific">Acetivibrio saccincola</name>
    <dbReference type="NCBI Taxonomy" id="1677857"/>
    <lineage>
        <taxon>Bacteria</taxon>
        <taxon>Bacillati</taxon>
        <taxon>Bacillota</taxon>
        <taxon>Clostridia</taxon>
        <taxon>Eubacteriales</taxon>
        <taxon>Oscillospiraceae</taxon>
        <taxon>Acetivibrio</taxon>
    </lineage>
</organism>
<accession>A0A2K9ETW6</accession>
<evidence type="ECO:0000313" key="2">
    <source>
        <dbReference type="Proteomes" id="UP000233534"/>
    </source>
</evidence>
<name>A0A2K9ETW6_9FIRM</name>